<dbReference type="GeneID" id="27209979"/>
<evidence type="ECO:0000259" key="1">
    <source>
        <dbReference type="Pfam" id="PF13655"/>
    </source>
</evidence>
<dbReference type="Pfam" id="PF13655">
    <property type="entry name" value="RVT_N"/>
    <property type="match status" value="1"/>
</dbReference>
<dbReference type="RefSeq" id="YP_009241466.1">
    <property type="nucleotide sequence ID" value="NC_029807.1"/>
</dbReference>
<gene>
    <name evidence="2" type="primary">orf241</name>
</gene>
<accession>A0A142BYI3</accession>
<proteinExistence type="predicted"/>
<name>A0A142BYI3_SCHDU</name>
<protein>
    <submittedName>
        <fullName evidence="2">Putative reverse transcriptase and intron maturase</fullName>
    </submittedName>
</protein>
<sequence length="241" mass="29491">MISLFYPSEKTQWKKFENIIIKLQQRITKAALQGNYRKLRNLERLFLKSHSRQLKLVPQISLEQNFKKKFEFSRQKKKLKKAKYINKSIFSLGQDQDLFWKLSLDSFVNEIKKKSYYFLKCPNTMHKSKKLIFQKFKFDQKKNNLIKQDFGKTEKKKYKQKINLILKTGINKSFLKVLEAIKKLKKSFNFHFKTSSKISNQFSEIDKYSFRQLWNWLKIRYPRCSKFWIYKKYLKNKKIVF</sequence>
<geneLocation type="plastid" evidence="2"/>
<keyword evidence="2" id="KW-0695">RNA-directed DNA polymerase</keyword>
<evidence type="ECO:0000313" key="2">
    <source>
        <dbReference type="EMBL" id="AMP43475.1"/>
    </source>
</evidence>
<keyword evidence="2" id="KW-0808">Transferase</keyword>
<organism evidence="2">
    <name type="scientific">Scherffelia dubia</name>
    <name type="common">Green alga</name>
    <name type="synonym">Chlamydomonas dubia</name>
    <dbReference type="NCBI Taxonomy" id="3190"/>
    <lineage>
        <taxon>Eukaryota</taxon>
        <taxon>Viridiplantae</taxon>
        <taxon>Chlorophyta</taxon>
        <taxon>core chlorophytes</taxon>
        <taxon>Chlorodendrophyceae</taxon>
        <taxon>Chlorodendrales</taxon>
        <taxon>Chlorodendraceae</taxon>
        <taxon>Scherffelia</taxon>
    </lineage>
</organism>
<dbReference type="AlphaFoldDB" id="A0A142BYI3"/>
<keyword evidence="2" id="KW-0548">Nucleotidyltransferase</keyword>
<keyword evidence="2" id="KW-0934">Plastid</keyword>
<feature type="domain" description="Reverse transcriptase N-terminal" evidence="1">
    <location>
        <begin position="10"/>
        <end position="72"/>
    </location>
</feature>
<reference evidence="2" key="1">
    <citation type="journal article" date="2016" name="PLoS ONE">
        <title>Distinctive Architecture of the Chloroplast Genome in the Chlorodendrophycean Green Algae Scherffelia dubia and Tetraselmis sp. CCMP 881.</title>
        <authorList>
            <person name="Turmel M."/>
            <person name="de Cambiaire J.C."/>
            <person name="Otis C."/>
            <person name="Lemieux C."/>
        </authorList>
    </citation>
    <scope>NUCLEOTIDE SEQUENCE</scope>
</reference>
<dbReference type="InterPro" id="IPR025960">
    <property type="entry name" value="RVT_N"/>
</dbReference>
<dbReference type="EMBL" id="KU167098">
    <property type="protein sequence ID" value="AMP43475.1"/>
    <property type="molecule type" value="Genomic_DNA"/>
</dbReference>
<dbReference type="GO" id="GO:0003964">
    <property type="term" value="F:RNA-directed DNA polymerase activity"/>
    <property type="evidence" value="ECO:0007669"/>
    <property type="project" value="UniProtKB-KW"/>
</dbReference>